<protein>
    <submittedName>
        <fullName evidence="1">GatB YqeY domain-containing protein</fullName>
    </submittedName>
</protein>
<dbReference type="SUPFAM" id="SSF89095">
    <property type="entry name" value="GatB/YqeY motif"/>
    <property type="match status" value="1"/>
</dbReference>
<dbReference type="Proteomes" id="UP000051256">
    <property type="component" value="Unassembled WGS sequence"/>
</dbReference>
<keyword evidence="2" id="KW-1185">Reference proteome</keyword>
<proteinExistence type="predicted"/>
<dbReference type="GO" id="GO:0016884">
    <property type="term" value="F:carbon-nitrogen ligase activity, with glutamine as amido-N-donor"/>
    <property type="evidence" value="ECO:0007669"/>
    <property type="project" value="InterPro"/>
</dbReference>
<dbReference type="Pfam" id="PF09424">
    <property type="entry name" value="YqeY"/>
    <property type="match status" value="1"/>
</dbReference>
<dbReference type="AlphaFoldDB" id="A0A0R2CR02"/>
<sequence>MQDQLNSDLKTAMKARDKTSLDVIRGLKSQLTNKKIELGHDLSDQEASEVVLRELKQQKESLAEFEKGGREDLAEDQKAKIAITEKYAPKQMSAEEVKKVVEQTAKDLNASAPSDFGKVMGAVMPKLKGQADGNVVKQTVKELLG</sequence>
<dbReference type="InterPro" id="IPR003789">
    <property type="entry name" value="Asn/Gln_tRNA_amidoTrase-B-like"/>
</dbReference>
<gene>
    <name evidence="1" type="ORF">FC56_GL000499</name>
</gene>
<dbReference type="Gene3D" id="1.10.10.410">
    <property type="match status" value="1"/>
</dbReference>
<dbReference type="InterPro" id="IPR019004">
    <property type="entry name" value="YqeY/Aim41"/>
</dbReference>
<dbReference type="EMBL" id="AYZR01000008">
    <property type="protein sequence ID" value="KRM93781.1"/>
    <property type="molecule type" value="Genomic_DNA"/>
</dbReference>
<accession>A0A0R2CR02</accession>
<organism evidence="1 2">
    <name type="scientific">Lentilactobacillus senioris DSM 24302 = JCM 17472</name>
    <dbReference type="NCBI Taxonomy" id="1423802"/>
    <lineage>
        <taxon>Bacteria</taxon>
        <taxon>Bacillati</taxon>
        <taxon>Bacillota</taxon>
        <taxon>Bacilli</taxon>
        <taxon>Lactobacillales</taxon>
        <taxon>Lactobacillaceae</taxon>
        <taxon>Lentilactobacillus</taxon>
    </lineage>
</organism>
<dbReference type="InterPro" id="IPR023168">
    <property type="entry name" value="GatB_Yqey_C_2"/>
</dbReference>
<reference evidence="1 2" key="1">
    <citation type="journal article" date="2015" name="Genome Announc.">
        <title>Expanding the biotechnology potential of lactobacilli through comparative genomics of 213 strains and associated genera.</title>
        <authorList>
            <person name="Sun Z."/>
            <person name="Harris H.M."/>
            <person name="McCann A."/>
            <person name="Guo C."/>
            <person name="Argimon S."/>
            <person name="Zhang W."/>
            <person name="Yang X."/>
            <person name="Jeffery I.B."/>
            <person name="Cooney J.C."/>
            <person name="Kagawa T.F."/>
            <person name="Liu W."/>
            <person name="Song Y."/>
            <person name="Salvetti E."/>
            <person name="Wrobel A."/>
            <person name="Rasinkangas P."/>
            <person name="Parkhill J."/>
            <person name="Rea M.C."/>
            <person name="O'Sullivan O."/>
            <person name="Ritari J."/>
            <person name="Douillard F.P."/>
            <person name="Paul Ross R."/>
            <person name="Yang R."/>
            <person name="Briner A.E."/>
            <person name="Felis G.E."/>
            <person name="de Vos W.M."/>
            <person name="Barrangou R."/>
            <person name="Klaenhammer T.R."/>
            <person name="Caufield P.W."/>
            <person name="Cui Y."/>
            <person name="Zhang H."/>
            <person name="O'Toole P.W."/>
        </authorList>
    </citation>
    <scope>NUCLEOTIDE SEQUENCE [LARGE SCALE GENOMIC DNA]</scope>
    <source>
        <strain evidence="1 2">DSM 24302</strain>
    </source>
</reference>
<dbReference type="STRING" id="1423802.FC56_GL000499"/>
<evidence type="ECO:0000313" key="2">
    <source>
        <dbReference type="Proteomes" id="UP000051256"/>
    </source>
</evidence>
<evidence type="ECO:0000313" key="1">
    <source>
        <dbReference type="EMBL" id="KRM93781.1"/>
    </source>
</evidence>
<dbReference type="PATRIC" id="fig|1423802.4.peg.510"/>
<dbReference type="PANTHER" id="PTHR28055:SF1">
    <property type="entry name" value="ALTERED INHERITANCE OF MITOCHONDRIA PROTEIN 41, MITOCHONDRIAL"/>
    <property type="match status" value="1"/>
</dbReference>
<name>A0A0R2CR02_9LACO</name>
<dbReference type="PANTHER" id="PTHR28055">
    <property type="entry name" value="ALTERED INHERITANCE OF MITOCHONDRIA PROTEIN 41, MITOCHONDRIAL"/>
    <property type="match status" value="1"/>
</dbReference>
<dbReference type="InterPro" id="IPR042184">
    <property type="entry name" value="YqeY/Aim41_N"/>
</dbReference>
<dbReference type="Gene3D" id="1.10.1510.10">
    <property type="entry name" value="Uncharacterised protein YqeY/AIM41 PF09424, N-terminal domain"/>
    <property type="match status" value="1"/>
</dbReference>
<comment type="caution">
    <text evidence="1">The sequence shown here is derived from an EMBL/GenBank/DDBJ whole genome shotgun (WGS) entry which is preliminary data.</text>
</comment>